<dbReference type="Proteomes" id="UP001500325">
    <property type="component" value="Unassembled WGS sequence"/>
</dbReference>
<reference evidence="2" key="1">
    <citation type="journal article" date="2019" name="Int. J. Syst. Evol. Microbiol.">
        <title>The Global Catalogue of Microorganisms (GCM) 10K type strain sequencing project: providing services to taxonomists for standard genome sequencing and annotation.</title>
        <authorList>
            <consortium name="The Broad Institute Genomics Platform"/>
            <consortium name="The Broad Institute Genome Sequencing Center for Infectious Disease"/>
            <person name="Wu L."/>
            <person name="Ma J."/>
        </authorList>
    </citation>
    <scope>NUCLEOTIDE SEQUENCE [LARGE SCALE GENOMIC DNA]</scope>
    <source>
        <strain evidence="2">JCM 18055</strain>
    </source>
</reference>
<comment type="caution">
    <text evidence="1">The sequence shown here is derived from an EMBL/GenBank/DDBJ whole genome shotgun (WGS) entry which is preliminary data.</text>
</comment>
<dbReference type="EMBL" id="BAABIC010000028">
    <property type="protein sequence ID" value="GAA4709974.1"/>
    <property type="molecule type" value="Genomic_DNA"/>
</dbReference>
<evidence type="ECO:0000313" key="1">
    <source>
        <dbReference type="EMBL" id="GAA4709974.1"/>
    </source>
</evidence>
<evidence type="ECO:0000313" key="2">
    <source>
        <dbReference type="Proteomes" id="UP001500325"/>
    </source>
</evidence>
<keyword evidence="2" id="KW-1185">Reference proteome</keyword>
<name>A0ABP8XMM7_9PSEU</name>
<organism evidence="1 2">
    <name type="scientific">Pseudonocardia yuanmonensis</name>
    <dbReference type="NCBI Taxonomy" id="1095914"/>
    <lineage>
        <taxon>Bacteria</taxon>
        <taxon>Bacillati</taxon>
        <taxon>Actinomycetota</taxon>
        <taxon>Actinomycetes</taxon>
        <taxon>Pseudonocardiales</taxon>
        <taxon>Pseudonocardiaceae</taxon>
        <taxon>Pseudonocardia</taxon>
    </lineage>
</organism>
<evidence type="ECO:0008006" key="3">
    <source>
        <dbReference type="Google" id="ProtNLM"/>
    </source>
</evidence>
<sequence>MALPGRTANRLARGADRLTAALFARGAGPDHLVALEVPGRRSGRTVGVPLVVAEVDGERHLVSVLGEDVNRVRNVRAAGGEAVLRHAGREEVRIVPRSTGSG</sequence>
<gene>
    <name evidence="1" type="ORF">GCM10023215_59650</name>
</gene>
<accession>A0ABP8XMM7</accession>
<dbReference type="Gene3D" id="2.30.110.10">
    <property type="entry name" value="Electron Transport, Fmn-binding Protein, Chain A"/>
    <property type="match status" value="1"/>
</dbReference>
<proteinExistence type="predicted"/>
<dbReference type="RefSeq" id="WP_345384124.1">
    <property type="nucleotide sequence ID" value="NZ_BAABIC010000028.1"/>
</dbReference>
<dbReference type="InterPro" id="IPR012349">
    <property type="entry name" value="Split_barrel_FMN-bd"/>
</dbReference>
<protein>
    <recommendedName>
        <fullName evidence="3">Deazaflavin-dependent oxidoreductase, nitroreductase family</fullName>
    </recommendedName>
</protein>